<feature type="transmembrane region" description="Helical" evidence="5">
    <location>
        <begin position="387"/>
        <end position="407"/>
    </location>
</feature>
<feature type="domain" description="O-antigen ligase-related" evidence="6">
    <location>
        <begin position="219"/>
        <end position="363"/>
    </location>
</feature>
<feature type="transmembrane region" description="Helical" evidence="5">
    <location>
        <begin position="6"/>
        <end position="33"/>
    </location>
</feature>
<keyword evidence="3 5" id="KW-1133">Transmembrane helix</keyword>
<feature type="transmembrane region" description="Helical" evidence="5">
    <location>
        <begin position="413"/>
        <end position="432"/>
    </location>
</feature>
<dbReference type="PANTHER" id="PTHR37422:SF13">
    <property type="entry name" value="LIPOPOLYSACCHARIDE BIOSYNTHESIS PROTEIN PA4999-RELATED"/>
    <property type="match status" value="1"/>
</dbReference>
<feature type="transmembrane region" description="Helical" evidence="5">
    <location>
        <begin position="356"/>
        <end position="375"/>
    </location>
</feature>
<feature type="transmembrane region" description="Helical" evidence="5">
    <location>
        <begin position="77"/>
        <end position="94"/>
    </location>
</feature>
<dbReference type="Pfam" id="PF04932">
    <property type="entry name" value="Wzy_C"/>
    <property type="match status" value="1"/>
</dbReference>
<comment type="subcellular location">
    <subcellularLocation>
        <location evidence="1">Membrane</location>
        <topology evidence="1">Multi-pass membrane protein</topology>
    </subcellularLocation>
</comment>
<evidence type="ECO:0000256" key="1">
    <source>
        <dbReference type="ARBA" id="ARBA00004141"/>
    </source>
</evidence>
<evidence type="ECO:0000313" key="7">
    <source>
        <dbReference type="EMBL" id="MBT2159764.1"/>
    </source>
</evidence>
<evidence type="ECO:0000313" key="8">
    <source>
        <dbReference type="Proteomes" id="UP000740413"/>
    </source>
</evidence>
<keyword evidence="4 5" id="KW-0472">Membrane</keyword>
<feature type="transmembrane region" description="Helical" evidence="5">
    <location>
        <begin position="45"/>
        <end position="65"/>
    </location>
</feature>
<accession>A0ABS5W965</accession>
<evidence type="ECO:0000256" key="4">
    <source>
        <dbReference type="ARBA" id="ARBA00023136"/>
    </source>
</evidence>
<keyword evidence="8" id="KW-1185">Reference proteome</keyword>
<dbReference type="RefSeq" id="WP_214610056.1">
    <property type="nucleotide sequence ID" value="NZ_JACATN010000001.1"/>
</dbReference>
<evidence type="ECO:0000256" key="5">
    <source>
        <dbReference type="SAM" id="Phobius"/>
    </source>
</evidence>
<reference evidence="7 8" key="1">
    <citation type="submission" date="2020-06" db="EMBL/GenBank/DDBJ databases">
        <authorList>
            <person name="Isaeva M.P."/>
            <person name="Chernysheva N.Y."/>
        </authorList>
    </citation>
    <scope>NUCLEOTIDE SEQUENCE [LARGE SCALE GENOMIC DNA]</scope>
    <source>
        <strain evidence="7 8">KMM 6746</strain>
    </source>
</reference>
<name>A0ABS5W965_9FLAO</name>
<keyword evidence="2 5" id="KW-0812">Transmembrane</keyword>
<sequence>MLQYIIALISILVFIYLIVNKPTIETYVLFVFYNLPFINTKILPLEYGFVKTFDVVTVVALLIFLKEFLTFNKKVNTWFYTTLVILFWAVTLMSKISSEFPTTDLYLLYPVFNIFIFGRFLFLYLRNNDKLFTKVLPALKTSLFFILGFMTLQIVFGLNFTFYKELGQNTFSESTGLIRYPGMFSESQYNGQFLALGSFVFLIATKYKDQYSNYLNYFGFALSILAIILAGSRSALGGFAFGCIFLVSISSVRVKIYTTLSLLFGAFVFFLYKPDSGIFGRAENLGDDLSFRQSIWTETFGIIKEYPIFGIGFGNFESYLMKYHQELYLQIESGGDLIYFTQPENGYLKILVEQGYIVFIIFILLLLIPFLRNVYLALLSKLPRYKGFMMAALISWIVAFNTVYSFLDYRLLLMVAIFTIVLIIPPTQHTIFTKPKQKFELP</sequence>
<proteinExistence type="predicted"/>
<dbReference type="InterPro" id="IPR051533">
    <property type="entry name" value="WaaL-like"/>
</dbReference>
<reference evidence="8" key="2">
    <citation type="submission" date="2023-07" db="EMBL/GenBank/DDBJ databases">
        <title>Zobellia barbeyronii sp. nov., a new marine flavobacterium, isolated from green and red algae.</title>
        <authorList>
            <person name="Nedashkovskaya O.I."/>
            <person name="Otstavnykh N."/>
            <person name="Zhukova N."/>
            <person name="Guzev K."/>
            <person name="Chausova V."/>
            <person name="Tekutyeva L."/>
            <person name="Mikhailov V."/>
            <person name="Isaeva M."/>
        </authorList>
    </citation>
    <scope>NUCLEOTIDE SEQUENCE [LARGE SCALE GENOMIC DNA]</scope>
    <source>
        <strain evidence="8">KMM 6746</strain>
    </source>
</reference>
<gene>
    <name evidence="7" type="ORF">HW347_00725</name>
</gene>
<protein>
    <submittedName>
        <fullName evidence="7">O-antigen ligase family protein</fullName>
    </submittedName>
</protein>
<feature type="transmembrane region" description="Helical" evidence="5">
    <location>
        <begin position="254"/>
        <end position="272"/>
    </location>
</feature>
<evidence type="ECO:0000256" key="2">
    <source>
        <dbReference type="ARBA" id="ARBA00022692"/>
    </source>
</evidence>
<evidence type="ECO:0000256" key="3">
    <source>
        <dbReference type="ARBA" id="ARBA00022989"/>
    </source>
</evidence>
<dbReference type="GO" id="GO:0016874">
    <property type="term" value="F:ligase activity"/>
    <property type="evidence" value="ECO:0007669"/>
    <property type="project" value="UniProtKB-KW"/>
</dbReference>
<dbReference type="Proteomes" id="UP000740413">
    <property type="component" value="Unassembled WGS sequence"/>
</dbReference>
<comment type="caution">
    <text evidence="7">The sequence shown here is derived from an EMBL/GenBank/DDBJ whole genome shotgun (WGS) entry which is preliminary data.</text>
</comment>
<dbReference type="EMBL" id="JACATN010000001">
    <property type="protein sequence ID" value="MBT2159764.1"/>
    <property type="molecule type" value="Genomic_DNA"/>
</dbReference>
<feature type="transmembrane region" description="Helical" evidence="5">
    <location>
        <begin position="189"/>
        <end position="205"/>
    </location>
</feature>
<dbReference type="InterPro" id="IPR007016">
    <property type="entry name" value="O-antigen_ligase-rel_domated"/>
</dbReference>
<evidence type="ECO:0000259" key="6">
    <source>
        <dbReference type="Pfam" id="PF04932"/>
    </source>
</evidence>
<feature type="transmembrane region" description="Helical" evidence="5">
    <location>
        <begin position="144"/>
        <end position="163"/>
    </location>
</feature>
<feature type="transmembrane region" description="Helical" evidence="5">
    <location>
        <begin position="217"/>
        <end position="247"/>
    </location>
</feature>
<organism evidence="7 8">
    <name type="scientific">Zobellia barbeyronii</name>
    <dbReference type="NCBI Taxonomy" id="2748009"/>
    <lineage>
        <taxon>Bacteria</taxon>
        <taxon>Pseudomonadati</taxon>
        <taxon>Bacteroidota</taxon>
        <taxon>Flavobacteriia</taxon>
        <taxon>Flavobacteriales</taxon>
        <taxon>Flavobacteriaceae</taxon>
        <taxon>Zobellia</taxon>
    </lineage>
</organism>
<dbReference type="PANTHER" id="PTHR37422">
    <property type="entry name" value="TEICHURONIC ACID BIOSYNTHESIS PROTEIN TUAE"/>
    <property type="match status" value="1"/>
</dbReference>
<keyword evidence="7" id="KW-0436">Ligase</keyword>
<feature type="transmembrane region" description="Helical" evidence="5">
    <location>
        <begin position="106"/>
        <end position="124"/>
    </location>
</feature>